<evidence type="ECO:0000313" key="2">
    <source>
        <dbReference type="Proteomes" id="UP000074108"/>
    </source>
</evidence>
<proteinExistence type="predicted"/>
<gene>
    <name evidence="1" type="ORF">Q75_05525</name>
</gene>
<dbReference type="RefSeq" id="WP_059350691.1">
    <property type="nucleotide sequence ID" value="NZ_LDYG01000023.1"/>
</dbReference>
<protein>
    <submittedName>
        <fullName evidence="1">Uncharacterized protein</fullName>
    </submittedName>
</protein>
<dbReference type="EMBL" id="LDYG01000023">
    <property type="protein sequence ID" value="KUP07317.1"/>
    <property type="molecule type" value="Genomic_DNA"/>
</dbReference>
<sequence length="104" mass="12567">MNIQTVWSDFLSRFNQSSNALRCERKVLAGASFLYIRKYDLKPTIENDIKIHSMKSMENYRLHSETIFVRETDIHYVFRHRFFVPQEKMFCCGNLCEDCIRFRT</sequence>
<evidence type="ECO:0000313" key="1">
    <source>
        <dbReference type="EMBL" id="KUP07317.1"/>
    </source>
</evidence>
<dbReference type="PATRIC" id="fig|1150625.3.peg.1158"/>
<name>A0A147K9U6_9BACI</name>
<dbReference type="AlphaFoldDB" id="A0A147K9U6"/>
<dbReference type="OrthoDB" id="2988713at2"/>
<reference evidence="1 2" key="1">
    <citation type="journal article" date="2016" name="Front. Microbiol.">
        <title>Microevolution Analysis of Bacillus coahuilensis Unveils Differences in Phosphorus Acquisition Strategies and Their Regulation.</title>
        <authorList>
            <person name="Gomez-Lunar Z."/>
            <person name="Hernandez-Gonzalez I."/>
            <person name="Rodriguez-Torres M.D."/>
            <person name="Souza V."/>
            <person name="Olmedo-Alvarez G."/>
        </authorList>
    </citation>
    <scope>NUCLEOTIDE SEQUENCE [LARGE SCALE GENOMIC DNA]</scope>
    <source>
        <strain evidence="2">p1.1.43</strain>
    </source>
</reference>
<dbReference type="Proteomes" id="UP000074108">
    <property type="component" value="Unassembled WGS sequence"/>
</dbReference>
<keyword evidence="2" id="KW-1185">Reference proteome</keyword>
<comment type="caution">
    <text evidence="1">The sequence shown here is derived from an EMBL/GenBank/DDBJ whole genome shotgun (WGS) entry which is preliminary data.</text>
</comment>
<accession>A0A147K9U6</accession>
<organism evidence="1 2">
    <name type="scientific">Bacillus coahuilensis p1.1.43</name>
    <dbReference type="NCBI Taxonomy" id="1150625"/>
    <lineage>
        <taxon>Bacteria</taxon>
        <taxon>Bacillati</taxon>
        <taxon>Bacillota</taxon>
        <taxon>Bacilli</taxon>
        <taxon>Bacillales</taxon>
        <taxon>Bacillaceae</taxon>
        <taxon>Bacillus</taxon>
    </lineage>
</organism>